<dbReference type="AlphaFoldDB" id="A0A8T9ZZV8"/>
<name>A0A8T9ZZV8_9EURY</name>
<evidence type="ECO:0000259" key="2">
    <source>
        <dbReference type="Pfam" id="PF26483"/>
    </source>
</evidence>
<feature type="domain" description="DUF8155" evidence="2">
    <location>
        <begin position="146"/>
        <end position="281"/>
    </location>
</feature>
<evidence type="ECO:0008006" key="5">
    <source>
        <dbReference type="Google" id="ProtNLM"/>
    </source>
</evidence>
<keyword evidence="4" id="KW-1185">Reference proteome</keyword>
<accession>A0A8T9ZZV8</accession>
<dbReference type="Proteomes" id="UP000831768">
    <property type="component" value="Chromosome"/>
</dbReference>
<organism evidence="3 4">
    <name type="scientific">Halocatena salina</name>
    <dbReference type="NCBI Taxonomy" id="2934340"/>
    <lineage>
        <taxon>Archaea</taxon>
        <taxon>Methanobacteriati</taxon>
        <taxon>Methanobacteriota</taxon>
        <taxon>Stenosarchaea group</taxon>
        <taxon>Halobacteria</taxon>
        <taxon>Halobacteriales</taxon>
        <taxon>Natronomonadaceae</taxon>
        <taxon>Halocatena</taxon>
    </lineage>
</organism>
<dbReference type="EMBL" id="CP096019">
    <property type="protein sequence ID" value="UPM42381.1"/>
    <property type="molecule type" value="Genomic_DNA"/>
</dbReference>
<sequence length="284" mass="30187">MPTLGSDVLMEYQRFSLYNSPYTAHDSGCAIDLYPQPGETTAHSPVAGTVLDTQRVRAPETPYTSAHDHLLLLDTGASIARLLHVDPAIEPGNFVAVGDPIGTFVRAGFFDPWVDDHIHLGFRPPDADPYRASGSLPIDVDVPLRALAWDGTGRVVERGETYVVLDRPEHPDPGACFVGVDAGSDTGSSVLDGGCPHYAGGGRLGVDVTVSDGTTEDVSVASAHVGSADGRSVQWDDIELRANGTPITGLSFFLSRDSFGVKLICPDARFEVGEHITIGIRHAD</sequence>
<dbReference type="Pfam" id="PF26483">
    <property type="entry name" value="DUF8155_C"/>
    <property type="match status" value="1"/>
</dbReference>
<protein>
    <recommendedName>
        <fullName evidence="5">Peptidase family M23</fullName>
    </recommendedName>
</protein>
<proteinExistence type="predicted"/>
<reference evidence="3" key="1">
    <citation type="submission" date="2022-04" db="EMBL/GenBank/DDBJ databases">
        <title>Halocatena sp. nov., isolated from a salt lake.</title>
        <authorList>
            <person name="Cui H.-L."/>
        </authorList>
    </citation>
    <scope>NUCLEOTIDE SEQUENCE</scope>
    <source>
        <strain evidence="3">AD-1</strain>
    </source>
</reference>
<dbReference type="GeneID" id="71928478"/>
<dbReference type="Gene3D" id="2.70.70.10">
    <property type="entry name" value="Glucose Permease (Domain IIA)"/>
    <property type="match status" value="1"/>
</dbReference>
<dbReference type="RefSeq" id="WP_247993055.1">
    <property type="nucleotide sequence ID" value="NZ_CP096019.1"/>
</dbReference>
<feature type="domain" description="DUF8155" evidence="1">
    <location>
        <begin position="3"/>
        <end position="140"/>
    </location>
</feature>
<gene>
    <name evidence="3" type="ORF">MW046_10485</name>
</gene>
<evidence type="ECO:0000313" key="3">
    <source>
        <dbReference type="EMBL" id="UPM42381.1"/>
    </source>
</evidence>
<evidence type="ECO:0000313" key="4">
    <source>
        <dbReference type="Proteomes" id="UP000831768"/>
    </source>
</evidence>
<evidence type="ECO:0000259" key="1">
    <source>
        <dbReference type="Pfam" id="PF26482"/>
    </source>
</evidence>
<dbReference type="InterPro" id="IPR011055">
    <property type="entry name" value="Dup_hybrid_motif"/>
</dbReference>
<dbReference type="Pfam" id="PF26482">
    <property type="entry name" value="DUF8155"/>
    <property type="match status" value="1"/>
</dbReference>
<dbReference type="KEGG" id="haad:MW046_10485"/>
<dbReference type="InterPro" id="IPR058817">
    <property type="entry name" value="DUF8155_C"/>
</dbReference>
<dbReference type="InterPro" id="IPR058468">
    <property type="entry name" value="DUF8155_N"/>
</dbReference>